<feature type="domain" description="UPAR/Ly6" evidence="2">
    <location>
        <begin position="20"/>
        <end position="103"/>
    </location>
</feature>
<dbReference type="EMBL" id="JAUPFM010000014">
    <property type="protein sequence ID" value="KAK2830561.1"/>
    <property type="molecule type" value="Genomic_DNA"/>
</dbReference>
<dbReference type="CDD" id="cd00117">
    <property type="entry name" value="TFP"/>
    <property type="match status" value="1"/>
</dbReference>
<protein>
    <recommendedName>
        <fullName evidence="2">UPAR/Ly6 domain-containing protein</fullName>
    </recommendedName>
</protein>
<dbReference type="SUPFAM" id="SSF57302">
    <property type="entry name" value="Snake toxin-like"/>
    <property type="match status" value="1"/>
</dbReference>
<dbReference type="Gene3D" id="2.10.60.10">
    <property type="entry name" value="CD59"/>
    <property type="match status" value="1"/>
</dbReference>
<gene>
    <name evidence="3" type="ORF">Q5P01_018492</name>
</gene>
<feature type="signal peptide" evidence="1">
    <location>
        <begin position="1"/>
        <end position="20"/>
    </location>
</feature>
<dbReference type="InterPro" id="IPR016054">
    <property type="entry name" value="LY6_UPA_recep-like"/>
</dbReference>
<name>A0AA88M5C5_CHASR</name>
<proteinExistence type="predicted"/>
<keyword evidence="1" id="KW-0732">Signal</keyword>
<dbReference type="AlphaFoldDB" id="A0AA88M5C5"/>
<dbReference type="Proteomes" id="UP001187415">
    <property type="component" value="Unassembled WGS sequence"/>
</dbReference>
<evidence type="ECO:0000256" key="1">
    <source>
        <dbReference type="SAM" id="SignalP"/>
    </source>
</evidence>
<evidence type="ECO:0000313" key="3">
    <source>
        <dbReference type="EMBL" id="KAK2830561.1"/>
    </source>
</evidence>
<evidence type="ECO:0000313" key="4">
    <source>
        <dbReference type="Proteomes" id="UP001187415"/>
    </source>
</evidence>
<evidence type="ECO:0000259" key="2">
    <source>
        <dbReference type="Pfam" id="PF00021"/>
    </source>
</evidence>
<comment type="caution">
    <text evidence="3">The sequence shown here is derived from an EMBL/GenBank/DDBJ whole genome shotgun (WGS) entry which is preliminary data.</text>
</comment>
<feature type="chain" id="PRO_5041738279" description="UPAR/Ly6 domain-containing protein" evidence="1">
    <location>
        <begin position="21"/>
        <end position="136"/>
    </location>
</feature>
<sequence length="136" mass="14093">MGKVLFGIIAAVASFMLVDSLTCNKCNFGVVGLCLVPQQDTCGANTTSCYTGKATFPSLSTFLGFNTQGCLDNNTICNTTSTNTILFTNYTTQITCCSTDKCNPVQAVSAATTSARMTITATVGAAVLASVWGSLL</sequence>
<keyword evidence="4" id="KW-1185">Reference proteome</keyword>
<dbReference type="InterPro" id="IPR045860">
    <property type="entry name" value="Snake_toxin-like_sf"/>
</dbReference>
<reference evidence="3" key="1">
    <citation type="submission" date="2023-07" db="EMBL/GenBank/DDBJ databases">
        <title>Chromosome-level Genome Assembly of Striped Snakehead (Channa striata).</title>
        <authorList>
            <person name="Liu H."/>
        </authorList>
    </citation>
    <scope>NUCLEOTIDE SEQUENCE</scope>
    <source>
        <strain evidence="3">Gz</strain>
        <tissue evidence="3">Muscle</tissue>
    </source>
</reference>
<dbReference type="Pfam" id="PF00021">
    <property type="entry name" value="UPAR_LY6"/>
    <property type="match status" value="1"/>
</dbReference>
<organism evidence="3 4">
    <name type="scientific">Channa striata</name>
    <name type="common">Snakehead murrel</name>
    <name type="synonym">Ophicephalus striatus</name>
    <dbReference type="NCBI Taxonomy" id="64152"/>
    <lineage>
        <taxon>Eukaryota</taxon>
        <taxon>Metazoa</taxon>
        <taxon>Chordata</taxon>
        <taxon>Craniata</taxon>
        <taxon>Vertebrata</taxon>
        <taxon>Euteleostomi</taxon>
        <taxon>Actinopterygii</taxon>
        <taxon>Neopterygii</taxon>
        <taxon>Teleostei</taxon>
        <taxon>Neoteleostei</taxon>
        <taxon>Acanthomorphata</taxon>
        <taxon>Anabantaria</taxon>
        <taxon>Anabantiformes</taxon>
        <taxon>Channoidei</taxon>
        <taxon>Channidae</taxon>
        <taxon>Channa</taxon>
    </lineage>
</organism>
<accession>A0AA88M5C5</accession>